<protein>
    <submittedName>
        <fullName evidence="1">Uncharacterized protein</fullName>
    </submittedName>
</protein>
<accession>A0A7T7BKI1</accession>
<dbReference type="AlphaFoldDB" id="A0A7T7BKI1"/>
<dbReference type="RefSeq" id="XP_065956626.1">
    <property type="nucleotide sequence ID" value="XM_066101543.1"/>
</dbReference>
<gene>
    <name evidence="1" type="ORF">Pdw03_7063</name>
</gene>
<evidence type="ECO:0000313" key="1">
    <source>
        <dbReference type="EMBL" id="QQK43162.1"/>
    </source>
</evidence>
<evidence type="ECO:0000313" key="2">
    <source>
        <dbReference type="Proteomes" id="UP000595662"/>
    </source>
</evidence>
<dbReference type="GeneID" id="90952929"/>
<reference evidence="1 2" key="1">
    <citation type="submission" date="2020-08" db="EMBL/GenBank/DDBJ databases">
        <title>The completed genome sequence of the pathogenic ascomycete fungus Penicillium digitatum.</title>
        <authorList>
            <person name="Wang M."/>
        </authorList>
    </citation>
    <scope>NUCLEOTIDE SEQUENCE [LARGE SCALE GENOMIC DNA]</scope>
    <source>
        <strain evidence="1 2">PdW03</strain>
    </source>
</reference>
<dbReference type="EMBL" id="CP060775">
    <property type="protein sequence ID" value="QQK43162.1"/>
    <property type="molecule type" value="Genomic_DNA"/>
</dbReference>
<sequence length="204" mass="23367">MELMGPIWRNAGSSVVTGHSIEAADATRLITLEPDCAKRKGNRWTLFSSCVRIWRLAALHDILPKTPKRQQETAFGFFYFFKKRTEERTTLRIDQATMRAAAHFLPWSRLDFQFGSMENGATARMFSVFEEALEGQGQYVDSITPTGPTVIRPFPFMITCVQAPTDSFARGIRVFVRRREINRRLRKTVEGPAIAHFAYELVFL</sequence>
<organism evidence="1 2">
    <name type="scientific">Penicillium digitatum</name>
    <name type="common">Green mold</name>
    <dbReference type="NCBI Taxonomy" id="36651"/>
    <lineage>
        <taxon>Eukaryota</taxon>
        <taxon>Fungi</taxon>
        <taxon>Dikarya</taxon>
        <taxon>Ascomycota</taxon>
        <taxon>Pezizomycotina</taxon>
        <taxon>Eurotiomycetes</taxon>
        <taxon>Eurotiomycetidae</taxon>
        <taxon>Eurotiales</taxon>
        <taxon>Aspergillaceae</taxon>
        <taxon>Penicillium</taxon>
    </lineage>
</organism>
<name>A0A7T7BKI1_PENDI</name>
<proteinExistence type="predicted"/>
<dbReference type="Proteomes" id="UP000595662">
    <property type="component" value="Chromosome 2"/>
</dbReference>